<dbReference type="GO" id="GO:0016887">
    <property type="term" value="F:ATP hydrolysis activity"/>
    <property type="evidence" value="ECO:0007669"/>
    <property type="project" value="InterPro"/>
</dbReference>
<dbReference type="InterPro" id="IPR003593">
    <property type="entry name" value="AAA+_ATPase"/>
</dbReference>
<dbReference type="GO" id="GO:0051603">
    <property type="term" value="P:proteolysis involved in protein catabolic process"/>
    <property type="evidence" value="ECO:0007669"/>
    <property type="project" value="TreeGrafter"/>
</dbReference>
<dbReference type="EMBL" id="MCGN01000002">
    <property type="protein sequence ID" value="ORZ00520.1"/>
    <property type="molecule type" value="Genomic_DNA"/>
</dbReference>
<dbReference type="PANTHER" id="PTHR48102:SF7">
    <property type="entry name" value="ATP-DEPENDENT CLP PROTEASE ATP-BINDING SUBUNIT CLPX-LIKE, MITOCHONDRIAL"/>
    <property type="match status" value="1"/>
</dbReference>
<dbReference type="Proteomes" id="UP000242180">
    <property type="component" value="Unassembled WGS sequence"/>
</dbReference>
<dbReference type="InterPro" id="IPR003959">
    <property type="entry name" value="ATPase_AAA_core"/>
</dbReference>
<evidence type="ECO:0000313" key="7">
    <source>
        <dbReference type="Proteomes" id="UP000242180"/>
    </source>
</evidence>
<dbReference type="FunFam" id="1.10.8.60:FF:000138">
    <property type="entry name" value="ATP-dependent Clp protease ATP-binding subunit ClpX"/>
    <property type="match status" value="1"/>
</dbReference>
<feature type="compositionally biased region" description="Basic and acidic residues" evidence="3">
    <location>
        <begin position="96"/>
        <end position="107"/>
    </location>
</feature>
<evidence type="ECO:0000256" key="1">
    <source>
        <dbReference type="ARBA" id="ARBA00022741"/>
    </source>
</evidence>
<feature type="region of interest" description="Disordered" evidence="3">
    <location>
        <begin position="486"/>
        <end position="509"/>
    </location>
</feature>
<dbReference type="STRING" id="13706.A0A1X2HMA7"/>
<feature type="region of interest" description="Disordered" evidence="3">
    <location>
        <begin position="78"/>
        <end position="137"/>
    </location>
</feature>
<sequence length="509" mass="55852">MPFFSRLLAAQCLTLRSPCYLVFSRRSISLQSLNPRTISKILDEHVIGQERAKKILSVAVYNHYTRVQANLAQRALDQKSNVNDKTRAALSPESTENARRSYHHFRDEDEAPLSTEESALEGPGSATPPPPQLNLPKAFGEKREDVTLDKSNVLLVGPTGSGKTLLARTLANVLQVPFSMCDATPFTQAGYVGDDVESVIERLLQSCDYDIERAETGIVFIDEADKMAKVGGGKGGPANATKDVGGEGVQQALLRMLEGTIVNVTYKGETNSSQHQQTGGTYMGEVVPPPNKPQTRGDVYAVDTTNILFILSGAFVGLEDIVSKRLGKSGAGFESIVTAVQKDGDLTTLDQVEPHDMIQYGLIPEFVGRLPVLANVNQLSEEDLVRVLTEPKNALAKQYESLFSLHNVDIRFTQKALQAIAHQAVTKQTGARGLRRLMENVLLDAMYDAPGSSIRHVLINEDVALGKSKPLYFSRGQVGFMEHKLDREDTDQPENERKILLRDSDHSLP</sequence>
<dbReference type="SMART" id="SM01086">
    <property type="entry name" value="ClpB_D2-small"/>
    <property type="match status" value="1"/>
</dbReference>
<accession>A0A1X2HMA7</accession>
<proteinExistence type="predicted"/>
<keyword evidence="7" id="KW-1185">Reference proteome</keyword>
<dbReference type="Pfam" id="PF10431">
    <property type="entry name" value="ClpB_D2-small"/>
    <property type="match status" value="1"/>
</dbReference>
<feature type="domain" description="Clp ATPase C-terminal" evidence="5">
    <location>
        <begin position="379"/>
        <end position="473"/>
    </location>
</feature>
<keyword evidence="6" id="KW-0378">Hydrolase</keyword>
<evidence type="ECO:0000313" key="6">
    <source>
        <dbReference type="EMBL" id="ORZ00520.1"/>
    </source>
</evidence>
<dbReference type="PANTHER" id="PTHR48102">
    <property type="entry name" value="ATP-DEPENDENT CLP PROTEASE ATP-BINDING SUBUNIT CLPX-LIKE, MITOCHONDRIAL-RELATED"/>
    <property type="match status" value="1"/>
</dbReference>
<dbReference type="InterPro" id="IPR027417">
    <property type="entry name" value="P-loop_NTPase"/>
</dbReference>
<evidence type="ECO:0000259" key="5">
    <source>
        <dbReference type="SMART" id="SM01086"/>
    </source>
</evidence>
<dbReference type="SMART" id="SM00382">
    <property type="entry name" value="AAA"/>
    <property type="match status" value="1"/>
</dbReference>
<dbReference type="InParanoid" id="A0A1X2HMA7"/>
<feature type="compositionally biased region" description="Basic and acidic residues" evidence="3">
    <location>
        <begin position="494"/>
        <end position="509"/>
    </location>
</feature>
<reference evidence="6 7" key="1">
    <citation type="submission" date="2016-07" db="EMBL/GenBank/DDBJ databases">
        <title>Pervasive Adenine N6-methylation of Active Genes in Fungi.</title>
        <authorList>
            <consortium name="DOE Joint Genome Institute"/>
            <person name="Mondo S.J."/>
            <person name="Dannebaum R.O."/>
            <person name="Kuo R.C."/>
            <person name="Labutti K."/>
            <person name="Haridas S."/>
            <person name="Kuo A."/>
            <person name="Salamov A."/>
            <person name="Ahrendt S.R."/>
            <person name="Lipzen A."/>
            <person name="Sullivan W."/>
            <person name="Andreopoulos W.B."/>
            <person name="Clum A."/>
            <person name="Lindquist E."/>
            <person name="Daum C."/>
            <person name="Ramamoorthy G.K."/>
            <person name="Gryganskyi A."/>
            <person name="Culley D."/>
            <person name="Magnuson J.K."/>
            <person name="James T.Y."/>
            <person name="O'Malley M.A."/>
            <person name="Stajich J.E."/>
            <person name="Spatafora J.W."/>
            <person name="Visel A."/>
            <person name="Grigoriev I.V."/>
        </authorList>
    </citation>
    <scope>NUCLEOTIDE SEQUENCE [LARGE SCALE GENOMIC DNA]</scope>
    <source>
        <strain evidence="6 7">NRRL 2496</strain>
    </source>
</reference>
<dbReference type="Gene3D" id="1.10.8.60">
    <property type="match status" value="1"/>
</dbReference>
<dbReference type="InterPro" id="IPR050052">
    <property type="entry name" value="ATP-dep_Clp_protease_ClpX"/>
</dbReference>
<dbReference type="OrthoDB" id="1721884at2759"/>
<dbReference type="InterPro" id="IPR019489">
    <property type="entry name" value="Clp_ATPase_C"/>
</dbReference>
<organism evidence="6 7">
    <name type="scientific">Syncephalastrum racemosum</name>
    <name type="common">Filamentous fungus</name>
    <dbReference type="NCBI Taxonomy" id="13706"/>
    <lineage>
        <taxon>Eukaryota</taxon>
        <taxon>Fungi</taxon>
        <taxon>Fungi incertae sedis</taxon>
        <taxon>Mucoromycota</taxon>
        <taxon>Mucoromycotina</taxon>
        <taxon>Mucoromycetes</taxon>
        <taxon>Mucorales</taxon>
        <taxon>Syncephalastraceae</taxon>
        <taxon>Syncephalastrum</taxon>
    </lineage>
</organism>
<dbReference type="OMA" id="HRSDFTN"/>
<gene>
    <name evidence="6" type="ORF">BCR43DRAFT_144854</name>
</gene>
<dbReference type="Gene3D" id="3.40.50.300">
    <property type="entry name" value="P-loop containing nucleotide triphosphate hydrolases"/>
    <property type="match status" value="1"/>
</dbReference>
<dbReference type="AlphaFoldDB" id="A0A1X2HMA7"/>
<dbReference type="SUPFAM" id="SSF52540">
    <property type="entry name" value="P-loop containing nucleoside triphosphate hydrolases"/>
    <property type="match status" value="1"/>
</dbReference>
<keyword evidence="1" id="KW-0547">Nucleotide-binding</keyword>
<dbReference type="GO" id="GO:0005524">
    <property type="term" value="F:ATP binding"/>
    <property type="evidence" value="ECO:0007669"/>
    <property type="project" value="UniProtKB-KW"/>
</dbReference>
<keyword evidence="2" id="KW-0067">ATP-binding</keyword>
<dbReference type="NCBIfam" id="NF003745">
    <property type="entry name" value="PRK05342.1"/>
    <property type="match status" value="1"/>
</dbReference>
<evidence type="ECO:0000256" key="2">
    <source>
        <dbReference type="ARBA" id="ARBA00022840"/>
    </source>
</evidence>
<protein>
    <submittedName>
        <fullName evidence="6">P-loop containing nucleoside triphosphate hydrolase protein</fullName>
    </submittedName>
</protein>
<dbReference type="GO" id="GO:0005759">
    <property type="term" value="C:mitochondrial matrix"/>
    <property type="evidence" value="ECO:0007669"/>
    <property type="project" value="TreeGrafter"/>
</dbReference>
<dbReference type="Pfam" id="PF07724">
    <property type="entry name" value="AAA_2"/>
    <property type="match status" value="1"/>
</dbReference>
<comment type="caution">
    <text evidence="6">The sequence shown here is derived from an EMBL/GenBank/DDBJ whole genome shotgun (WGS) entry which is preliminary data.</text>
</comment>
<evidence type="ECO:0000256" key="3">
    <source>
        <dbReference type="SAM" id="MobiDB-lite"/>
    </source>
</evidence>
<feature type="domain" description="AAA+ ATPase" evidence="4">
    <location>
        <begin position="149"/>
        <end position="327"/>
    </location>
</feature>
<evidence type="ECO:0000259" key="4">
    <source>
        <dbReference type="SMART" id="SM00382"/>
    </source>
</evidence>
<name>A0A1X2HMA7_SYNRA</name>